<dbReference type="STRING" id="1123062.SAMN02745775_11595"/>
<keyword evidence="1" id="KW-0472">Membrane</keyword>
<gene>
    <name evidence="2" type="ORF">SAMN02745775_11595</name>
</gene>
<evidence type="ECO:0000313" key="2">
    <source>
        <dbReference type="EMBL" id="SFL03690.1"/>
    </source>
</evidence>
<dbReference type="EMBL" id="FOSQ01000015">
    <property type="protein sequence ID" value="SFL03690.1"/>
    <property type="molecule type" value="Genomic_DNA"/>
</dbReference>
<organism evidence="2 3">
    <name type="scientific">Falsiroseomonas stagni DSM 19981</name>
    <dbReference type="NCBI Taxonomy" id="1123062"/>
    <lineage>
        <taxon>Bacteria</taxon>
        <taxon>Pseudomonadati</taxon>
        <taxon>Pseudomonadota</taxon>
        <taxon>Alphaproteobacteria</taxon>
        <taxon>Acetobacterales</taxon>
        <taxon>Roseomonadaceae</taxon>
        <taxon>Falsiroseomonas</taxon>
    </lineage>
</organism>
<keyword evidence="3" id="KW-1185">Reference proteome</keyword>
<protein>
    <submittedName>
        <fullName evidence="2">Uncharacterized protein</fullName>
    </submittedName>
</protein>
<keyword evidence="1" id="KW-1133">Transmembrane helix</keyword>
<dbReference type="RefSeq" id="WP_092962821.1">
    <property type="nucleotide sequence ID" value="NZ_FOSQ01000015.1"/>
</dbReference>
<name>A0A1I4EFC2_9PROT</name>
<dbReference type="AlphaFoldDB" id="A0A1I4EFC2"/>
<feature type="transmembrane region" description="Helical" evidence="1">
    <location>
        <begin position="49"/>
        <end position="70"/>
    </location>
</feature>
<evidence type="ECO:0000256" key="1">
    <source>
        <dbReference type="SAM" id="Phobius"/>
    </source>
</evidence>
<reference evidence="2 3" key="1">
    <citation type="submission" date="2016-10" db="EMBL/GenBank/DDBJ databases">
        <authorList>
            <person name="de Groot N.N."/>
        </authorList>
    </citation>
    <scope>NUCLEOTIDE SEQUENCE [LARGE SCALE GENOMIC DNA]</scope>
    <source>
        <strain evidence="2 3">DSM 19981</strain>
    </source>
</reference>
<dbReference type="Proteomes" id="UP000199473">
    <property type="component" value="Unassembled WGS sequence"/>
</dbReference>
<sequence>MSGITQDNRIPLTGRDIELTDTDVPVADHRDHMGRPTVNSVGETFRQDWPWIVALIALIAFDIAALGGYFR</sequence>
<evidence type="ECO:0000313" key="3">
    <source>
        <dbReference type="Proteomes" id="UP000199473"/>
    </source>
</evidence>
<accession>A0A1I4EFC2</accession>
<keyword evidence="1" id="KW-0812">Transmembrane</keyword>
<proteinExistence type="predicted"/>